<keyword evidence="2" id="KW-1133">Transmembrane helix</keyword>
<feature type="compositionally biased region" description="Basic and acidic residues" evidence="1">
    <location>
        <begin position="226"/>
        <end position="235"/>
    </location>
</feature>
<feature type="compositionally biased region" description="Basic residues" evidence="1">
    <location>
        <begin position="127"/>
        <end position="141"/>
    </location>
</feature>
<dbReference type="GeneID" id="25473417"/>
<dbReference type="RefSeq" id="XP_013435693.1">
    <property type="nucleotide sequence ID" value="XM_013580239.1"/>
</dbReference>
<dbReference type="Proteomes" id="UP000030754">
    <property type="component" value="Unassembled WGS sequence"/>
</dbReference>
<proteinExistence type="predicted"/>
<reference evidence="3" key="2">
    <citation type="submission" date="2013-10" db="EMBL/GenBank/DDBJ databases">
        <authorList>
            <person name="Aslett M."/>
        </authorList>
    </citation>
    <scope>NUCLEOTIDE SEQUENCE [LARGE SCALE GENOMIC DNA]</scope>
    <source>
        <strain evidence="3">Houghton</strain>
    </source>
</reference>
<dbReference type="OrthoDB" id="10374210at2759"/>
<name>U6MT83_9EIME</name>
<keyword evidence="4" id="KW-1185">Reference proteome</keyword>
<gene>
    <name evidence="3" type="ORF">ENH_00032530</name>
</gene>
<dbReference type="VEuPathDB" id="ToxoDB:ENH_00032530"/>
<sequence>MGEGSAIPRNAKHIPSLMLDGSSRIAAEAQDSKQKAMIRGELSYRPSFFAVVVFVTIAFLILKCAVHLAAHRPKSVRSLAGGDNDQQRPLLEDGSSGSEECDGLESRSSSGARPKEGKRSQGLGWKFWKRQPGRPGPKYKRQKDDDESSPLPKPSTLEEPKQEDNNDSSPQPKPSTSKEPKHTSRRPPTLPLPKPSSSKEPEDASRRPQTFPQRRRRSRLTIKGMRVGDPESSHYDELSLPFSHPLLGIGKRHRGLRNIMEKAGTTASSICFPHTKKIHTHYTAWVSTDGGEEIEVHVEIEEITKKRASPWTRLRMLLSLTHFDHRQMLKKALPQRAREAAPPRSSKGQMVQFARVQFCSKSTPHPPARNQKQKTNNYWSF</sequence>
<keyword evidence="2" id="KW-0472">Membrane</keyword>
<feature type="region of interest" description="Disordered" evidence="1">
    <location>
        <begin position="77"/>
        <end position="235"/>
    </location>
</feature>
<evidence type="ECO:0000256" key="2">
    <source>
        <dbReference type="SAM" id="Phobius"/>
    </source>
</evidence>
<evidence type="ECO:0000256" key="1">
    <source>
        <dbReference type="SAM" id="MobiDB-lite"/>
    </source>
</evidence>
<evidence type="ECO:0008006" key="5">
    <source>
        <dbReference type="Google" id="ProtNLM"/>
    </source>
</evidence>
<keyword evidence="2" id="KW-0812">Transmembrane</keyword>
<dbReference type="AlphaFoldDB" id="U6MT83"/>
<feature type="transmembrane region" description="Helical" evidence="2">
    <location>
        <begin position="47"/>
        <end position="70"/>
    </location>
</feature>
<reference evidence="3" key="1">
    <citation type="submission" date="2013-10" db="EMBL/GenBank/DDBJ databases">
        <title>Genomic analysis of the causative agents of coccidiosis in chickens.</title>
        <authorList>
            <person name="Reid A.J."/>
            <person name="Blake D."/>
            <person name="Billington K."/>
            <person name="Browne H."/>
            <person name="Dunn M."/>
            <person name="Hung S."/>
            <person name="Kawahara F."/>
            <person name="Miranda-Saavedra D."/>
            <person name="Mourier T."/>
            <person name="Nagra H."/>
            <person name="Otto T.D."/>
            <person name="Rawlings N."/>
            <person name="Sanchez A."/>
            <person name="Sanders M."/>
            <person name="Subramaniam C."/>
            <person name="Tay Y."/>
            <person name="Dear P."/>
            <person name="Doerig C."/>
            <person name="Gruber A."/>
            <person name="Parkinson J."/>
            <person name="Shirley M."/>
            <person name="Wan K.L."/>
            <person name="Berriman M."/>
            <person name="Tomley F."/>
            <person name="Pain A."/>
        </authorList>
    </citation>
    <scope>NUCLEOTIDE SEQUENCE [LARGE SCALE GENOMIC DNA]</scope>
    <source>
        <strain evidence="3">Houghton</strain>
    </source>
</reference>
<feature type="compositionally biased region" description="Basic and acidic residues" evidence="1">
    <location>
        <begin position="197"/>
        <end position="206"/>
    </location>
</feature>
<dbReference type="EMBL" id="HG724203">
    <property type="protein sequence ID" value="CDJ67226.1"/>
    <property type="molecule type" value="Genomic_DNA"/>
</dbReference>
<organism evidence="3 4">
    <name type="scientific">Eimeria necatrix</name>
    <dbReference type="NCBI Taxonomy" id="51315"/>
    <lineage>
        <taxon>Eukaryota</taxon>
        <taxon>Sar</taxon>
        <taxon>Alveolata</taxon>
        <taxon>Apicomplexa</taxon>
        <taxon>Conoidasida</taxon>
        <taxon>Coccidia</taxon>
        <taxon>Eucoccidiorida</taxon>
        <taxon>Eimeriorina</taxon>
        <taxon>Eimeriidae</taxon>
        <taxon>Eimeria</taxon>
    </lineage>
</organism>
<evidence type="ECO:0000313" key="3">
    <source>
        <dbReference type="EMBL" id="CDJ67226.1"/>
    </source>
</evidence>
<accession>U6MT83</accession>
<protein>
    <recommendedName>
        <fullName evidence="5">Transmembrane protein</fullName>
    </recommendedName>
</protein>
<evidence type="ECO:0000313" key="4">
    <source>
        <dbReference type="Proteomes" id="UP000030754"/>
    </source>
</evidence>
<feature type="region of interest" description="Disordered" evidence="1">
    <location>
        <begin position="360"/>
        <end position="381"/>
    </location>
</feature>